<dbReference type="AlphaFoldDB" id="A0A0R0KHK9"/>
<dbReference type="SMR" id="A0A0R0KHK9"/>
<dbReference type="Proteomes" id="UP000008827">
    <property type="component" value="Chromosome 3"/>
</dbReference>
<accession>A0A0R0KHK9</accession>
<feature type="transmembrane region" description="Helical" evidence="6">
    <location>
        <begin position="170"/>
        <end position="189"/>
    </location>
</feature>
<keyword evidence="2" id="KW-0805">Transcription regulation</keyword>
<reference evidence="7 8" key="1">
    <citation type="journal article" date="2010" name="Nature">
        <title>Genome sequence of the palaeopolyploid soybean.</title>
        <authorList>
            <person name="Schmutz J."/>
            <person name="Cannon S.B."/>
            <person name="Schlueter J."/>
            <person name="Ma J."/>
            <person name="Mitros T."/>
            <person name="Nelson W."/>
            <person name="Hyten D.L."/>
            <person name="Song Q."/>
            <person name="Thelen J.J."/>
            <person name="Cheng J."/>
            <person name="Xu D."/>
            <person name="Hellsten U."/>
            <person name="May G.D."/>
            <person name="Yu Y."/>
            <person name="Sakurai T."/>
            <person name="Umezawa T."/>
            <person name="Bhattacharyya M.K."/>
            <person name="Sandhu D."/>
            <person name="Valliyodan B."/>
            <person name="Lindquist E."/>
            <person name="Peto M."/>
            <person name="Grant D."/>
            <person name="Shu S."/>
            <person name="Goodstein D."/>
            <person name="Barry K."/>
            <person name="Futrell-Griggs M."/>
            <person name="Abernathy B."/>
            <person name="Du J."/>
            <person name="Tian Z."/>
            <person name="Zhu L."/>
            <person name="Gill N."/>
            <person name="Joshi T."/>
            <person name="Libault M."/>
            <person name="Sethuraman A."/>
            <person name="Zhang X.-C."/>
            <person name="Shinozaki K."/>
            <person name="Nguyen H.T."/>
            <person name="Wing R.A."/>
            <person name="Cregan P."/>
            <person name="Specht J."/>
            <person name="Grimwood J."/>
            <person name="Rokhsar D."/>
            <person name="Stacey G."/>
            <person name="Shoemaker R.C."/>
            <person name="Jackson S.A."/>
        </authorList>
    </citation>
    <scope>NUCLEOTIDE SEQUENCE</scope>
    <source>
        <strain evidence="8">cv. Williams 82</strain>
        <tissue evidence="7">Callus</tissue>
    </source>
</reference>
<keyword evidence="6" id="KW-1133">Transmembrane helix</keyword>
<evidence type="ECO:0000256" key="2">
    <source>
        <dbReference type="ARBA" id="ARBA00023015"/>
    </source>
</evidence>
<keyword evidence="9" id="KW-1185">Reference proteome</keyword>
<evidence type="ECO:0000313" key="9">
    <source>
        <dbReference type="Proteomes" id="UP000008827"/>
    </source>
</evidence>
<sequence length="225" mass="26368">MSELTNEEHEQCCEMAKIMLNVTVASETILNTVNAKDQIYDEVNRSFVVRWKDVLDRFWHLLDKDGNFHTVLYNQNLDRPTIVAGWTTLRDFYHMTEDHQVSLTHYGKSVFFLTVFKSSSHPKSFSRWYSLYHQVPNSVTFNVFFTQHKITCSSLKAVGCPKQLPYEGHLNPIFFLFVFCTSYYIMLILKCKFVFGNELSRLQQEVLDVIVGVQETNAFTKFELM</sequence>
<evidence type="ECO:0000256" key="4">
    <source>
        <dbReference type="ARBA" id="ARBA00023163"/>
    </source>
</evidence>
<dbReference type="Gramene" id="KRH66538">
    <property type="protein sequence ID" value="KRH66538"/>
    <property type="gene ID" value="GLYMA_03G113300"/>
</dbReference>
<evidence type="ECO:0000256" key="6">
    <source>
        <dbReference type="SAM" id="Phobius"/>
    </source>
</evidence>
<evidence type="ECO:0000256" key="5">
    <source>
        <dbReference type="ARBA" id="ARBA00023242"/>
    </source>
</evidence>
<keyword evidence="6" id="KW-0472">Membrane</keyword>
<evidence type="ECO:0000256" key="3">
    <source>
        <dbReference type="ARBA" id="ARBA00023125"/>
    </source>
</evidence>
<protein>
    <recommendedName>
        <fullName evidence="10">TF-B3 domain-containing protein</fullName>
    </recommendedName>
</protein>
<dbReference type="EnsemblPlants" id="KRH66538">
    <property type="protein sequence ID" value="KRH66538"/>
    <property type="gene ID" value="GLYMA_03G113300"/>
</dbReference>
<keyword evidence="3" id="KW-0238">DNA-binding</keyword>
<dbReference type="SUPFAM" id="SSF101936">
    <property type="entry name" value="DNA-binding pseudobarrel domain"/>
    <property type="match status" value="1"/>
</dbReference>
<dbReference type="EMBL" id="CM000836">
    <property type="protein sequence ID" value="KRH66538.1"/>
    <property type="molecule type" value="Genomic_DNA"/>
</dbReference>
<reference evidence="7" key="3">
    <citation type="submission" date="2018-07" db="EMBL/GenBank/DDBJ databases">
        <title>WGS assembly of Glycine max.</title>
        <authorList>
            <person name="Schmutz J."/>
            <person name="Cannon S."/>
            <person name="Schlueter J."/>
            <person name="Ma J."/>
            <person name="Mitros T."/>
            <person name="Nelson W."/>
            <person name="Hyten D."/>
            <person name="Song Q."/>
            <person name="Thelen J."/>
            <person name="Cheng J."/>
            <person name="Xu D."/>
            <person name="Hellsten U."/>
            <person name="May G."/>
            <person name="Yu Y."/>
            <person name="Sakurai T."/>
            <person name="Umezawa T."/>
            <person name="Bhattacharyya M."/>
            <person name="Sandhu D."/>
            <person name="Valliyodan B."/>
            <person name="Lindquist E."/>
            <person name="Peto M."/>
            <person name="Grant D."/>
            <person name="Shu S."/>
            <person name="Goodstein D."/>
            <person name="Barry K."/>
            <person name="Futrell-Griggs M."/>
            <person name="Abernathy B."/>
            <person name="Du J."/>
            <person name="Tian Z."/>
            <person name="Zhu L."/>
            <person name="Gill N."/>
            <person name="Joshi T."/>
            <person name="Libault M."/>
            <person name="Sethuraman A."/>
            <person name="Zhang X."/>
            <person name="Shinozaki K."/>
            <person name="Nguyen H."/>
            <person name="Wing R."/>
            <person name="Cregan P."/>
            <person name="Specht J."/>
            <person name="Grimwood J."/>
            <person name="Rokhsar D."/>
            <person name="Stacey G."/>
            <person name="Shoemaker R."/>
            <person name="Jackson S."/>
        </authorList>
    </citation>
    <scope>NUCLEOTIDE SEQUENCE</scope>
    <source>
        <tissue evidence="7">Callus</tissue>
    </source>
</reference>
<reference evidence="8" key="2">
    <citation type="submission" date="2018-02" db="UniProtKB">
        <authorList>
            <consortium name="EnsemblPlants"/>
        </authorList>
    </citation>
    <scope>IDENTIFICATION</scope>
    <source>
        <strain evidence="8">Williams 82</strain>
    </source>
</reference>
<keyword evidence="4" id="KW-0804">Transcription</keyword>
<dbReference type="InterPro" id="IPR015300">
    <property type="entry name" value="DNA-bd_pseudobarrel_sf"/>
</dbReference>
<evidence type="ECO:0000313" key="8">
    <source>
        <dbReference type="EnsemblPlants" id="KRH66538"/>
    </source>
</evidence>
<evidence type="ECO:0000256" key="1">
    <source>
        <dbReference type="ARBA" id="ARBA00004123"/>
    </source>
</evidence>
<gene>
    <name evidence="7" type="ORF">GLYMA_03G113300</name>
</gene>
<name>A0A0R0KHK9_SOYBN</name>
<organism evidence="7">
    <name type="scientific">Glycine max</name>
    <name type="common">Soybean</name>
    <name type="synonym">Glycine hispida</name>
    <dbReference type="NCBI Taxonomy" id="3847"/>
    <lineage>
        <taxon>Eukaryota</taxon>
        <taxon>Viridiplantae</taxon>
        <taxon>Streptophyta</taxon>
        <taxon>Embryophyta</taxon>
        <taxon>Tracheophyta</taxon>
        <taxon>Spermatophyta</taxon>
        <taxon>Magnoliopsida</taxon>
        <taxon>eudicotyledons</taxon>
        <taxon>Gunneridae</taxon>
        <taxon>Pentapetalae</taxon>
        <taxon>rosids</taxon>
        <taxon>fabids</taxon>
        <taxon>Fabales</taxon>
        <taxon>Fabaceae</taxon>
        <taxon>Papilionoideae</taxon>
        <taxon>50 kb inversion clade</taxon>
        <taxon>NPAAA clade</taxon>
        <taxon>indigoferoid/millettioid clade</taxon>
        <taxon>Phaseoleae</taxon>
        <taxon>Glycine</taxon>
        <taxon>Glycine subgen. Soja</taxon>
    </lineage>
</organism>
<dbReference type="InParanoid" id="A0A0R0KHK9"/>
<evidence type="ECO:0008006" key="10">
    <source>
        <dbReference type="Google" id="ProtNLM"/>
    </source>
</evidence>
<keyword evidence="6" id="KW-0812">Transmembrane</keyword>
<proteinExistence type="predicted"/>
<dbReference type="GO" id="GO:0003677">
    <property type="term" value="F:DNA binding"/>
    <property type="evidence" value="ECO:0007669"/>
    <property type="project" value="UniProtKB-KW"/>
</dbReference>
<keyword evidence="5" id="KW-0539">Nucleus</keyword>
<comment type="subcellular location">
    <subcellularLocation>
        <location evidence="1">Nucleus</location>
    </subcellularLocation>
</comment>
<evidence type="ECO:0000313" key="7">
    <source>
        <dbReference type="EMBL" id="KRH66538.1"/>
    </source>
</evidence>
<dbReference type="GO" id="GO:0005634">
    <property type="term" value="C:nucleus"/>
    <property type="evidence" value="ECO:0007669"/>
    <property type="project" value="UniProtKB-SubCell"/>
</dbReference>